<reference evidence="1" key="1">
    <citation type="journal article" date="2020" name="mSystems">
        <title>Genome- and Community-Level Interaction Insights into Carbon Utilization and Element Cycling Functions of Hydrothermarchaeota in Hydrothermal Sediment.</title>
        <authorList>
            <person name="Zhou Z."/>
            <person name="Liu Y."/>
            <person name="Xu W."/>
            <person name="Pan J."/>
            <person name="Luo Z.H."/>
            <person name="Li M."/>
        </authorList>
    </citation>
    <scope>NUCLEOTIDE SEQUENCE [LARGE SCALE GENOMIC DNA]</scope>
    <source>
        <strain evidence="1">SpSt-1233</strain>
    </source>
</reference>
<organism evidence="1">
    <name type="scientific">Eiseniibacteriota bacterium</name>
    <dbReference type="NCBI Taxonomy" id="2212470"/>
    <lineage>
        <taxon>Bacteria</taxon>
        <taxon>Candidatus Eiseniibacteriota</taxon>
    </lineage>
</organism>
<comment type="caution">
    <text evidence="1">The sequence shown here is derived from an EMBL/GenBank/DDBJ whole genome shotgun (WGS) entry which is preliminary data.</text>
</comment>
<sequence length="251" mass="27771">MKQSSVDRLMRKLRLKTPIIALYDSGPSGEFAPMVESRGRTCCFAYYKRWINGETLVIGRGEGDFGNPDRGCYGGQSAFGLGKGYPPYMPNFLTDGKGAPMGEGLKASPALAKEFLDRAEPPENSSGFVLIGPLRLSMWERVRSVTFIVDPDRLSALMTLAGYWSSDPEIIHAPFSSGCGLLLREMEAAGGERAVIGCTDIAMRRYLPPEMLCLTVPPGMFEKMVEFPEDAFLEKSWWNDLMDSRERSGGR</sequence>
<evidence type="ECO:0008006" key="2">
    <source>
        <dbReference type="Google" id="ProtNLM"/>
    </source>
</evidence>
<proteinExistence type="predicted"/>
<dbReference type="AlphaFoldDB" id="A0A7V2AUN9"/>
<protein>
    <recommendedName>
        <fullName evidence="2">DUF169 domain-containing protein</fullName>
    </recommendedName>
</protein>
<evidence type="ECO:0000313" key="1">
    <source>
        <dbReference type="EMBL" id="HER43522.1"/>
    </source>
</evidence>
<dbReference type="Proteomes" id="UP000886069">
    <property type="component" value="Unassembled WGS sequence"/>
</dbReference>
<dbReference type="EMBL" id="DSEC01000252">
    <property type="protein sequence ID" value="HER43522.1"/>
    <property type="molecule type" value="Genomic_DNA"/>
</dbReference>
<dbReference type="InterPro" id="IPR003748">
    <property type="entry name" value="DUF169"/>
</dbReference>
<gene>
    <name evidence="1" type="ORF">ENO08_03590</name>
</gene>
<accession>A0A7V2AUN9</accession>
<dbReference type="Pfam" id="PF02596">
    <property type="entry name" value="DUF169"/>
    <property type="match status" value="1"/>
</dbReference>
<name>A0A7V2AUN9_UNCEI</name>